<dbReference type="PANTHER" id="PTHR40590:SF1">
    <property type="entry name" value="CYTOPLASMIC PROTEIN"/>
    <property type="match status" value="1"/>
</dbReference>
<gene>
    <name evidence="1" type="ORF">DXN04_31565</name>
</gene>
<protein>
    <submittedName>
        <fullName evidence="1">TraB/GumN family protein</fullName>
    </submittedName>
</protein>
<evidence type="ECO:0000313" key="1">
    <source>
        <dbReference type="EMBL" id="RFM30876.1"/>
    </source>
</evidence>
<dbReference type="InterPro" id="IPR047111">
    <property type="entry name" value="YbaP-like"/>
</dbReference>
<dbReference type="CDD" id="cd14789">
    <property type="entry name" value="Tiki"/>
    <property type="match status" value="1"/>
</dbReference>
<comment type="caution">
    <text evidence="1">The sequence shown here is derived from an EMBL/GenBank/DDBJ whole genome shotgun (WGS) entry which is preliminary data.</text>
</comment>
<proteinExistence type="predicted"/>
<name>A0A3E1NSG8_9BACT</name>
<organism evidence="1 2">
    <name type="scientific">Chitinophaga silvisoli</name>
    <dbReference type="NCBI Taxonomy" id="2291814"/>
    <lineage>
        <taxon>Bacteria</taxon>
        <taxon>Pseudomonadati</taxon>
        <taxon>Bacteroidota</taxon>
        <taxon>Chitinophagia</taxon>
        <taxon>Chitinophagales</taxon>
        <taxon>Chitinophagaceae</taxon>
        <taxon>Chitinophaga</taxon>
    </lineage>
</organism>
<dbReference type="Pfam" id="PF01963">
    <property type="entry name" value="TraB_PrgY_gumN"/>
    <property type="match status" value="1"/>
</dbReference>
<sequence length="288" mass="32282">MLTTLLGLLTTFMPLAPKDAPKKDASSLLWKISGHGLSKPSYLFGTIHMICSEDLPFSVAIIKAMKETKAFYMEFNLDDTEAMNRIAGEMIMPPDYSFKSLLAPEDYTVLSDYFRDSVGVELQTLDRMKPMVIMSMLMEKTVTCANPVSCESMLMLLAKEHGLTIHGLEKAEDQIAIFDSIPDKEEAASLVKTVKALATSRQDYQQLLSAYYAADINQLFELITQEEDIVRYKTLMLDNRNRNWIPVISKQIQQTPAFFACGAGHLGGKDGIIALLRKEGYKVEPVME</sequence>
<accession>A0A3E1NSG8</accession>
<dbReference type="AlphaFoldDB" id="A0A3E1NSG8"/>
<dbReference type="RefSeq" id="WP_116857422.1">
    <property type="nucleotide sequence ID" value="NZ_QTJV01000018.1"/>
</dbReference>
<dbReference type="OrthoDB" id="9798714at2"/>
<evidence type="ECO:0000313" key="2">
    <source>
        <dbReference type="Proteomes" id="UP000261174"/>
    </source>
</evidence>
<dbReference type="PANTHER" id="PTHR40590">
    <property type="entry name" value="CYTOPLASMIC PROTEIN-RELATED"/>
    <property type="match status" value="1"/>
</dbReference>
<keyword evidence="2" id="KW-1185">Reference proteome</keyword>
<dbReference type="InterPro" id="IPR002816">
    <property type="entry name" value="TraB/PrgY/GumN_fam"/>
</dbReference>
<dbReference type="EMBL" id="QTJV01000018">
    <property type="protein sequence ID" value="RFM30876.1"/>
    <property type="molecule type" value="Genomic_DNA"/>
</dbReference>
<dbReference type="Proteomes" id="UP000261174">
    <property type="component" value="Unassembled WGS sequence"/>
</dbReference>
<reference evidence="1 2" key="1">
    <citation type="submission" date="2018-08" db="EMBL/GenBank/DDBJ databases">
        <title>Chitinophaga sp. K20C18050901, a novel bacterium isolated from forest soil.</title>
        <authorList>
            <person name="Wang C."/>
        </authorList>
    </citation>
    <scope>NUCLEOTIDE SEQUENCE [LARGE SCALE GENOMIC DNA]</scope>
    <source>
        <strain evidence="1 2">K20C18050901</strain>
    </source>
</reference>